<dbReference type="AlphaFoldDB" id="A0A8J2ZWX2"/>
<reference evidence="2" key="1">
    <citation type="journal article" date="2014" name="Int. J. Syst. Evol. Microbiol.">
        <title>Complete genome sequence of Corynebacterium casei LMG S-19264T (=DSM 44701T), isolated from a smear-ripened cheese.</title>
        <authorList>
            <consortium name="US DOE Joint Genome Institute (JGI-PGF)"/>
            <person name="Walter F."/>
            <person name="Albersmeier A."/>
            <person name="Kalinowski J."/>
            <person name="Ruckert C."/>
        </authorList>
    </citation>
    <scope>NUCLEOTIDE SEQUENCE</scope>
    <source>
        <strain evidence="2">CGMCC 1.12777</strain>
    </source>
</reference>
<dbReference type="EMBL" id="BMFV01000014">
    <property type="protein sequence ID" value="GGH81937.1"/>
    <property type="molecule type" value="Genomic_DNA"/>
</dbReference>
<keyword evidence="3" id="KW-1185">Reference proteome</keyword>
<organism evidence="2 3">
    <name type="scientific">Pullulanibacillus pueri</name>
    <dbReference type="NCBI Taxonomy" id="1437324"/>
    <lineage>
        <taxon>Bacteria</taxon>
        <taxon>Bacillati</taxon>
        <taxon>Bacillota</taxon>
        <taxon>Bacilli</taxon>
        <taxon>Bacillales</taxon>
        <taxon>Sporolactobacillaceae</taxon>
        <taxon>Pullulanibacillus</taxon>
    </lineage>
</organism>
<reference evidence="2" key="2">
    <citation type="submission" date="2020-09" db="EMBL/GenBank/DDBJ databases">
        <authorList>
            <person name="Sun Q."/>
            <person name="Zhou Y."/>
        </authorList>
    </citation>
    <scope>NUCLEOTIDE SEQUENCE</scope>
    <source>
        <strain evidence="2">CGMCC 1.12777</strain>
    </source>
</reference>
<comment type="caution">
    <text evidence="2">The sequence shown here is derived from an EMBL/GenBank/DDBJ whole genome shotgun (WGS) entry which is preliminary data.</text>
</comment>
<evidence type="ECO:0000313" key="2">
    <source>
        <dbReference type="EMBL" id="GGH81937.1"/>
    </source>
</evidence>
<name>A0A8J2ZWX2_9BACL</name>
<evidence type="ECO:0000256" key="1">
    <source>
        <dbReference type="SAM" id="Phobius"/>
    </source>
</evidence>
<feature type="transmembrane region" description="Helical" evidence="1">
    <location>
        <begin position="14"/>
        <end position="33"/>
    </location>
</feature>
<gene>
    <name evidence="2" type="ORF">GCM10007096_20570</name>
</gene>
<protein>
    <submittedName>
        <fullName evidence="2">Uncharacterized protein</fullName>
    </submittedName>
</protein>
<sequence>MEKSNPFSLLAGRVGYFFISFITITISEAKLIINTSASYTVIRQHPLPRYNIAIDEKIMGATAHPAYVAV</sequence>
<keyword evidence="1" id="KW-1133">Transmembrane helix</keyword>
<accession>A0A8J2ZWX2</accession>
<evidence type="ECO:0000313" key="3">
    <source>
        <dbReference type="Proteomes" id="UP000656813"/>
    </source>
</evidence>
<proteinExistence type="predicted"/>
<keyword evidence="1" id="KW-0812">Transmembrane</keyword>
<dbReference type="Proteomes" id="UP000656813">
    <property type="component" value="Unassembled WGS sequence"/>
</dbReference>
<keyword evidence="1" id="KW-0472">Membrane</keyword>